<feature type="binding site" evidence="3">
    <location>
        <begin position="11"/>
        <end position="16"/>
    </location>
    <ligand>
        <name>ATP</name>
        <dbReference type="ChEBI" id="CHEBI:30616"/>
    </ligand>
</feature>
<comment type="similarity">
    <text evidence="3">Belongs to the CoaE family.</text>
</comment>
<reference evidence="6" key="1">
    <citation type="submission" date="2017-04" db="EMBL/GenBank/DDBJ databases">
        <title>Function of individual gut microbiota members based on whole genome sequencing of pure cultures obtained from chicken caecum.</title>
        <authorList>
            <person name="Medvecky M."/>
            <person name="Cejkova D."/>
            <person name="Polansky O."/>
            <person name="Karasova D."/>
            <person name="Kubasova T."/>
            <person name="Cizek A."/>
            <person name="Rychlik I."/>
        </authorList>
    </citation>
    <scope>NUCLEOTIDE SEQUENCE [LARGE SCALE GENOMIC DNA]</scope>
    <source>
        <strain evidence="6">An5</strain>
    </source>
</reference>
<proteinExistence type="inferred from homology"/>
<evidence type="ECO:0000256" key="1">
    <source>
        <dbReference type="ARBA" id="ARBA00022741"/>
    </source>
</evidence>
<dbReference type="EC" id="2.7.1.24" evidence="3 4"/>
<dbReference type="PROSITE" id="PS51219">
    <property type="entry name" value="DPCK"/>
    <property type="match status" value="1"/>
</dbReference>
<accession>A0A1Y3XNG7</accession>
<keyword evidence="6" id="KW-1185">Reference proteome</keyword>
<dbReference type="EMBL" id="NFIE01000028">
    <property type="protein sequence ID" value="OUN84817.1"/>
    <property type="molecule type" value="Genomic_DNA"/>
</dbReference>
<evidence type="ECO:0000256" key="4">
    <source>
        <dbReference type="NCBIfam" id="TIGR00152"/>
    </source>
</evidence>
<dbReference type="NCBIfam" id="TIGR00152">
    <property type="entry name" value="dephospho-CoA kinase"/>
    <property type="match status" value="1"/>
</dbReference>
<keyword evidence="3 5" id="KW-0418">Kinase</keyword>
<dbReference type="OrthoDB" id="9812943at2"/>
<comment type="pathway">
    <text evidence="3">Cofactor biosynthesis; coenzyme A biosynthesis; CoA from (R)-pantothenate: step 5/5.</text>
</comment>
<dbReference type="AlphaFoldDB" id="A0A1Y3XNG7"/>
<dbReference type="GO" id="GO:0005737">
    <property type="term" value="C:cytoplasm"/>
    <property type="evidence" value="ECO:0007669"/>
    <property type="project" value="UniProtKB-SubCell"/>
</dbReference>
<dbReference type="RefSeq" id="WP_094336046.1">
    <property type="nucleotide sequence ID" value="NZ_NFIE01000028.1"/>
</dbReference>
<dbReference type="GO" id="GO:0015937">
    <property type="term" value="P:coenzyme A biosynthetic process"/>
    <property type="evidence" value="ECO:0007669"/>
    <property type="project" value="UniProtKB-UniRule"/>
</dbReference>
<dbReference type="Pfam" id="PF01121">
    <property type="entry name" value="CoaE"/>
    <property type="match status" value="1"/>
</dbReference>
<dbReference type="InterPro" id="IPR027417">
    <property type="entry name" value="P-loop_NTPase"/>
</dbReference>
<evidence type="ECO:0000256" key="2">
    <source>
        <dbReference type="ARBA" id="ARBA00022840"/>
    </source>
</evidence>
<keyword evidence="2 3" id="KW-0067">ATP-binding</keyword>
<dbReference type="Gene3D" id="3.40.50.300">
    <property type="entry name" value="P-loop containing nucleotide triphosphate hydrolases"/>
    <property type="match status" value="1"/>
</dbReference>
<dbReference type="UniPathway" id="UPA00241">
    <property type="reaction ID" value="UER00356"/>
</dbReference>
<organism evidence="5 6">
    <name type="scientific">[Collinsella] massiliensis</name>
    <dbReference type="NCBI Taxonomy" id="1232426"/>
    <lineage>
        <taxon>Bacteria</taxon>
        <taxon>Bacillati</taxon>
        <taxon>Actinomycetota</taxon>
        <taxon>Coriobacteriia</taxon>
        <taxon>Coriobacteriales</taxon>
        <taxon>Coriobacteriaceae</taxon>
        <taxon>Enorma</taxon>
    </lineage>
</organism>
<comment type="caution">
    <text evidence="5">The sequence shown here is derived from an EMBL/GenBank/DDBJ whole genome shotgun (WGS) entry which is preliminary data.</text>
</comment>
<dbReference type="GO" id="GO:0004140">
    <property type="term" value="F:dephospho-CoA kinase activity"/>
    <property type="evidence" value="ECO:0007669"/>
    <property type="project" value="UniProtKB-UniRule"/>
</dbReference>
<evidence type="ECO:0000256" key="3">
    <source>
        <dbReference type="HAMAP-Rule" id="MF_00376"/>
    </source>
</evidence>
<dbReference type="GO" id="GO:0005524">
    <property type="term" value="F:ATP binding"/>
    <property type="evidence" value="ECO:0007669"/>
    <property type="project" value="UniProtKB-UniRule"/>
</dbReference>
<keyword evidence="3" id="KW-0808">Transferase</keyword>
<dbReference type="CDD" id="cd02022">
    <property type="entry name" value="DPCK"/>
    <property type="match status" value="1"/>
</dbReference>
<keyword evidence="1 3" id="KW-0547">Nucleotide-binding</keyword>
<dbReference type="HAMAP" id="MF_00376">
    <property type="entry name" value="Dephospho_CoA_kinase"/>
    <property type="match status" value="1"/>
</dbReference>
<sequence length="209" mass="22198">MHTVFLIGSIASGKSTAARYLERCGAHRIDLDAVCKSLYVPGSELVVALSRTFGDDILDEAGAVCPRILAARAFSDAASTARLEALVYPALEDRLRALLAGLRQDIDAPSLVIVEVSAPKSFTDAFTLADEVLAITAPYEVRRARACARGMEAADFEARDAVQLSDAELCALATTVIENVGDDTALFDALDSWLERTCPALLSGGAHRA</sequence>
<keyword evidence="3" id="KW-0173">Coenzyme A biosynthesis</keyword>
<dbReference type="InterPro" id="IPR001977">
    <property type="entry name" value="Depp_CoAkinase"/>
</dbReference>
<dbReference type="Proteomes" id="UP000195781">
    <property type="component" value="Unassembled WGS sequence"/>
</dbReference>
<gene>
    <name evidence="3" type="primary">coaE</name>
    <name evidence="5" type="ORF">B5G02_09510</name>
</gene>
<comment type="subcellular location">
    <subcellularLocation>
        <location evidence="3">Cytoplasm</location>
    </subcellularLocation>
</comment>
<protein>
    <recommendedName>
        <fullName evidence="3 4">Dephospho-CoA kinase</fullName>
        <ecNumber evidence="3 4">2.7.1.24</ecNumber>
    </recommendedName>
    <alternativeName>
        <fullName evidence="3">Dephosphocoenzyme A kinase</fullName>
    </alternativeName>
</protein>
<comment type="function">
    <text evidence="3">Catalyzes the phosphorylation of the 3'-hydroxyl group of dephosphocoenzyme A to form coenzyme A.</text>
</comment>
<keyword evidence="3" id="KW-0963">Cytoplasm</keyword>
<evidence type="ECO:0000313" key="6">
    <source>
        <dbReference type="Proteomes" id="UP000195781"/>
    </source>
</evidence>
<dbReference type="SUPFAM" id="SSF52540">
    <property type="entry name" value="P-loop containing nucleoside triphosphate hydrolases"/>
    <property type="match status" value="1"/>
</dbReference>
<evidence type="ECO:0000313" key="5">
    <source>
        <dbReference type="EMBL" id="OUN84817.1"/>
    </source>
</evidence>
<name>A0A1Y3XNG7_9ACTN</name>
<comment type="catalytic activity">
    <reaction evidence="3">
        <text>3'-dephospho-CoA + ATP = ADP + CoA + H(+)</text>
        <dbReference type="Rhea" id="RHEA:18245"/>
        <dbReference type="ChEBI" id="CHEBI:15378"/>
        <dbReference type="ChEBI" id="CHEBI:30616"/>
        <dbReference type="ChEBI" id="CHEBI:57287"/>
        <dbReference type="ChEBI" id="CHEBI:57328"/>
        <dbReference type="ChEBI" id="CHEBI:456216"/>
        <dbReference type="EC" id="2.7.1.24"/>
    </reaction>
</comment>